<evidence type="ECO:0000313" key="11">
    <source>
        <dbReference type="Proteomes" id="UP000740329"/>
    </source>
</evidence>
<feature type="binding site" evidence="8">
    <location>
        <position position="153"/>
    </location>
    <ligand>
        <name>ATP</name>
        <dbReference type="ChEBI" id="CHEBI:30616"/>
    </ligand>
</feature>
<evidence type="ECO:0000256" key="4">
    <source>
        <dbReference type="ARBA" id="ARBA00022741"/>
    </source>
</evidence>
<feature type="binding site" evidence="8">
    <location>
        <position position="265"/>
    </location>
    <ligand>
        <name>Mg(2+)</name>
        <dbReference type="ChEBI" id="CHEBI:18420"/>
    </ligand>
</feature>
<dbReference type="InterPro" id="IPR013815">
    <property type="entry name" value="ATP_grasp_subdomain_1"/>
</dbReference>
<dbReference type="GO" id="GO:0000287">
    <property type="term" value="F:magnesium ion binding"/>
    <property type="evidence" value="ECO:0007669"/>
    <property type="project" value="UniProtKB-UniRule"/>
</dbReference>
<protein>
    <recommendedName>
        <fullName evidence="8">Formate-dependent phosphoribosylglycinamide formyltransferase</fullName>
        <ecNumber evidence="8">6.3.1.21</ecNumber>
    </recommendedName>
    <alternativeName>
        <fullName evidence="8">5'-phosphoribosylglycinamide transformylase 2</fullName>
    </alternativeName>
    <alternativeName>
        <fullName evidence="8">Formate-dependent GAR transformylase</fullName>
    </alternativeName>
    <alternativeName>
        <fullName evidence="8">GAR transformylase 2</fullName>
        <shortName evidence="8">GART 2</shortName>
    </alternativeName>
    <alternativeName>
        <fullName evidence="8">Non-folate glycinamide ribonucleotide transformylase</fullName>
    </alternativeName>
    <alternativeName>
        <fullName evidence="8">Phosphoribosylglycinamide formyltransferase 2</fullName>
    </alternativeName>
</protein>
<comment type="subunit">
    <text evidence="1 8">Homodimer.</text>
</comment>
<dbReference type="GO" id="GO:0043815">
    <property type="term" value="F:phosphoribosylglycinamide formyltransferase 2 activity"/>
    <property type="evidence" value="ECO:0007669"/>
    <property type="project" value="UniProtKB-UniRule"/>
</dbReference>
<dbReference type="GO" id="GO:0005524">
    <property type="term" value="F:ATP binding"/>
    <property type="evidence" value="ECO:0007669"/>
    <property type="project" value="UniProtKB-UniRule"/>
</dbReference>
<keyword evidence="5 8" id="KW-0658">Purine biosynthesis</keyword>
<feature type="binding site" evidence="8">
    <location>
        <position position="277"/>
    </location>
    <ligand>
        <name>Mg(2+)</name>
        <dbReference type="ChEBI" id="CHEBI:18420"/>
    </ligand>
</feature>
<dbReference type="Pfam" id="PF22660">
    <property type="entry name" value="RS_preATP-grasp-like"/>
    <property type="match status" value="1"/>
</dbReference>
<dbReference type="HAMAP" id="MF_01643">
    <property type="entry name" value="PurT"/>
    <property type="match status" value="1"/>
</dbReference>
<dbReference type="InterPro" id="IPR003135">
    <property type="entry name" value="ATP-grasp_carboxylate-amine"/>
</dbReference>
<dbReference type="GO" id="GO:0006189">
    <property type="term" value="P:'de novo' IMP biosynthetic process"/>
    <property type="evidence" value="ECO:0007669"/>
    <property type="project" value="UniProtKB-UniRule"/>
</dbReference>
<evidence type="ECO:0000313" key="10">
    <source>
        <dbReference type="EMBL" id="MBP2201782.1"/>
    </source>
</evidence>
<feature type="binding site" evidence="8">
    <location>
        <begin position="360"/>
        <end position="361"/>
    </location>
    <ligand>
        <name>N(1)-(5-phospho-beta-D-ribosyl)glycinamide</name>
        <dbReference type="ChEBI" id="CHEBI:143788"/>
    </ligand>
</feature>
<dbReference type="Proteomes" id="UP000740329">
    <property type="component" value="Unassembled WGS sequence"/>
</dbReference>
<comment type="pathway">
    <text evidence="8">Purine metabolism; IMP biosynthesis via de novo pathway; N(2)-formyl-N(1)-(5-phospho-D-ribosyl)glycinamide from N(1)-(5-phospho-D-ribosyl)glycinamide (formate route): step 1/1.</text>
</comment>
<dbReference type="GO" id="GO:0005829">
    <property type="term" value="C:cytosol"/>
    <property type="evidence" value="ECO:0007669"/>
    <property type="project" value="TreeGrafter"/>
</dbReference>
<dbReference type="NCBIfam" id="NF006766">
    <property type="entry name" value="PRK09288.1"/>
    <property type="match status" value="1"/>
</dbReference>
<feature type="binding site" evidence="8">
    <location>
        <begin position="158"/>
        <end position="163"/>
    </location>
    <ligand>
        <name>ATP</name>
        <dbReference type="ChEBI" id="CHEBI:30616"/>
    </ligand>
</feature>
<organism evidence="10 11">
    <name type="scientific">Methanococcus voltae</name>
    <dbReference type="NCBI Taxonomy" id="2188"/>
    <lineage>
        <taxon>Archaea</taxon>
        <taxon>Methanobacteriati</taxon>
        <taxon>Methanobacteriota</taxon>
        <taxon>Methanomada group</taxon>
        <taxon>Methanococci</taxon>
        <taxon>Methanococcales</taxon>
        <taxon>Methanococcaceae</taxon>
        <taxon>Methanococcus</taxon>
    </lineage>
</organism>
<dbReference type="InterPro" id="IPR011054">
    <property type="entry name" value="Rudment_hybrid_motif"/>
</dbReference>
<feature type="binding site" evidence="8">
    <location>
        <begin position="20"/>
        <end position="21"/>
    </location>
    <ligand>
        <name>N(1)-(5-phospho-beta-D-ribosyl)glycinamide</name>
        <dbReference type="ChEBI" id="CHEBI:143788"/>
    </ligand>
</feature>
<keyword evidence="2 8" id="KW-0436">Ligase</keyword>
<comment type="function">
    <text evidence="8">Involved in the de novo purine biosynthesis. Catalyzes the transfer of formate to 5-phospho-ribosyl-glycinamide (GAR), producing 5-phospho-ribosyl-N-formylglycinamide (FGAR). Formate is provided by PurU via hydrolysis of 10-formyl-tetrahydrofolate.</text>
</comment>
<dbReference type="PANTHER" id="PTHR43055">
    <property type="entry name" value="FORMATE-DEPENDENT PHOSPHORIBOSYLGLYCINAMIDE FORMYLTRANSFERASE"/>
    <property type="match status" value="1"/>
</dbReference>
<evidence type="ECO:0000259" key="9">
    <source>
        <dbReference type="PROSITE" id="PS50975"/>
    </source>
</evidence>
<feature type="domain" description="ATP-grasp" evidence="9">
    <location>
        <begin position="117"/>
        <end position="306"/>
    </location>
</feature>
<gene>
    <name evidence="8" type="primary">purT</name>
    <name evidence="10" type="ORF">J3E07_001207</name>
</gene>
<dbReference type="Pfam" id="PF21244">
    <property type="entry name" value="PurT_C"/>
    <property type="match status" value="1"/>
</dbReference>
<dbReference type="Gene3D" id="3.30.1490.20">
    <property type="entry name" value="ATP-grasp fold, A domain"/>
    <property type="match status" value="1"/>
</dbReference>
<feature type="binding site" evidence="8">
    <location>
        <position position="80"/>
    </location>
    <ligand>
        <name>N(1)-(5-phospho-beta-D-ribosyl)glycinamide</name>
        <dbReference type="ChEBI" id="CHEBI:143788"/>
    </ligand>
</feature>
<dbReference type="NCBIfam" id="TIGR01142">
    <property type="entry name" value="purT"/>
    <property type="match status" value="1"/>
</dbReference>
<dbReference type="Gene3D" id="3.40.50.20">
    <property type="match status" value="1"/>
</dbReference>
<dbReference type="AlphaFoldDB" id="A0A8J7REI6"/>
<dbReference type="PANTHER" id="PTHR43055:SF1">
    <property type="entry name" value="FORMATE-DEPENDENT PHOSPHORIBOSYLGLYCINAMIDE FORMYLTRANSFERASE"/>
    <property type="match status" value="1"/>
</dbReference>
<dbReference type="InterPro" id="IPR011761">
    <property type="entry name" value="ATP-grasp"/>
</dbReference>
<dbReference type="FunFam" id="3.30.1490.20:FF:000013">
    <property type="entry name" value="Formate-dependent phosphoribosylglycinamide formyltransferase"/>
    <property type="match status" value="1"/>
</dbReference>
<dbReference type="InterPro" id="IPR005862">
    <property type="entry name" value="PurT"/>
</dbReference>
<dbReference type="SUPFAM" id="SSF56059">
    <property type="entry name" value="Glutathione synthetase ATP-binding domain-like"/>
    <property type="match status" value="1"/>
</dbReference>
<sequence>MIGSPLSSNSKKLLLLGSGELGKEVIIEAQRFGIECIAVDSYQNAPAMQVAHKNYVIDMKDFDSLVELIEREKPDYIVPEIEAINTDALVEMESRGFNVVPTAKATKLTMDREGIRRLASEGLGLKTAKYEFAESFEELNEAVAKIGIPCVVKPIMSSSGKGQSTIKSEEDIEKAWKIAHESARGLGSKVIVEEFVKFDYEITLLTARTAFGTKFCEPIGHIQIDGDYHESWQPHAMSEKAKKDAEAMAKKITDELGGYGIFGVEMFIKGDKVIFSEVSPRPHDTGMVTMVTQNMSEFEIHVRSILGLPVHIELLKEGASHVIKSEVKKYAPSYLGVEKALEDPACKIRLFGKPLAKIGRRMGVALVTGNNTDETRAKAENCAHNIKIE</sequence>
<dbReference type="RefSeq" id="WP_209591287.1">
    <property type="nucleotide sequence ID" value="NZ_JAGGMV010000003.1"/>
</dbReference>
<dbReference type="EC" id="6.3.1.21" evidence="8"/>
<keyword evidence="6 8" id="KW-0067">ATP-binding</keyword>
<evidence type="ECO:0000256" key="6">
    <source>
        <dbReference type="ARBA" id="ARBA00022840"/>
    </source>
</evidence>
<evidence type="ECO:0000256" key="3">
    <source>
        <dbReference type="ARBA" id="ARBA00022723"/>
    </source>
</evidence>
<evidence type="ECO:0000256" key="1">
    <source>
        <dbReference type="ARBA" id="ARBA00011738"/>
    </source>
</evidence>
<keyword evidence="4 8" id="KW-0547">Nucleotide-binding</keyword>
<dbReference type="InterPro" id="IPR054350">
    <property type="entry name" value="PurT/PurK_preATP-grasp"/>
</dbReference>
<feature type="binding site" evidence="8">
    <location>
        <position position="284"/>
    </location>
    <ligand>
        <name>N(1)-(5-phospho-beta-D-ribosyl)glycinamide</name>
        <dbReference type="ChEBI" id="CHEBI:143788"/>
    </ligand>
</feature>
<dbReference type="UniPathway" id="UPA00074">
    <property type="reaction ID" value="UER00127"/>
</dbReference>
<dbReference type="InterPro" id="IPR016185">
    <property type="entry name" value="PreATP-grasp_dom_sf"/>
</dbReference>
<dbReference type="SUPFAM" id="SSF52440">
    <property type="entry name" value="PreATP-grasp domain"/>
    <property type="match status" value="1"/>
</dbReference>
<name>A0A8J7REI6_METVO</name>
<accession>A0A8J7REI6</accession>
<comment type="caution">
    <text evidence="10">The sequence shown here is derived from an EMBL/GenBank/DDBJ whole genome shotgun (WGS) entry which is preliminary data.</text>
</comment>
<proteinExistence type="inferred from homology"/>
<feature type="binding site" evidence="8">
    <location>
        <position position="353"/>
    </location>
    <ligand>
        <name>N(1)-(5-phospho-beta-D-ribosyl)glycinamide</name>
        <dbReference type="ChEBI" id="CHEBI:143788"/>
    </ligand>
</feature>
<dbReference type="GO" id="GO:0004644">
    <property type="term" value="F:phosphoribosylglycinamide formyltransferase activity"/>
    <property type="evidence" value="ECO:0007669"/>
    <property type="project" value="UniProtKB-UniRule"/>
</dbReference>
<keyword evidence="7 8" id="KW-0460">Magnesium</keyword>
<keyword evidence="10" id="KW-0808">Transferase</keyword>
<evidence type="ECO:0000256" key="8">
    <source>
        <dbReference type="HAMAP-Rule" id="MF_01643"/>
    </source>
</evidence>
<dbReference type="PROSITE" id="PS50975">
    <property type="entry name" value="ATP_GRASP"/>
    <property type="match status" value="1"/>
</dbReference>
<keyword evidence="3 8" id="KW-0479">Metal-binding</keyword>
<comment type="similarity">
    <text evidence="8">Belongs to the PurK/PurT family.</text>
</comment>
<evidence type="ECO:0000256" key="7">
    <source>
        <dbReference type="ARBA" id="ARBA00022842"/>
    </source>
</evidence>
<dbReference type="SUPFAM" id="SSF51246">
    <property type="entry name" value="Rudiment single hybrid motif"/>
    <property type="match status" value="1"/>
</dbReference>
<feature type="binding site" evidence="8">
    <location>
        <position position="201"/>
    </location>
    <ligand>
        <name>ATP</name>
        <dbReference type="ChEBI" id="CHEBI:30616"/>
    </ligand>
</feature>
<feature type="binding site" evidence="8">
    <location>
        <begin position="193"/>
        <end position="196"/>
    </location>
    <ligand>
        <name>ATP</name>
        <dbReference type="ChEBI" id="CHEBI:30616"/>
    </ligand>
</feature>
<dbReference type="FunFam" id="3.40.50.20:FF:000007">
    <property type="entry name" value="Formate-dependent phosphoribosylglycinamide formyltransferase"/>
    <property type="match status" value="1"/>
</dbReference>
<dbReference type="Gene3D" id="3.30.470.20">
    <property type="entry name" value="ATP-grasp fold, B domain"/>
    <property type="match status" value="1"/>
</dbReference>
<reference evidence="10" key="1">
    <citation type="submission" date="2021-03" db="EMBL/GenBank/DDBJ databases">
        <title>Genomic Encyclopedia of Type Strains, Phase IV (KMG-V): Genome sequencing to study the core and pangenomes of soil and plant-associated prokaryotes.</title>
        <authorList>
            <person name="Whitman W."/>
        </authorList>
    </citation>
    <scope>NUCLEOTIDE SEQUENCE</scope>
    <source>
        <strain evidence="10">C4</strain>
    </source>
</reference>
<dbReference type="InterPro" id="IPR048740">
    <property type="entry name" value="PurT_C"/>
</dbReference>
<dbReference type="Pfam" id="PF02222">
    <property type="entry name" value="ATP-grasp"/>
    <property type="match status" value="1"/>
</dbReference>
<comment type="catalytic activity">
    <reaction evidence="8">
        <text>N(1)-(5-phospho-beta-D-ribosyl)glycinamide + formate + ATP = N(2)-formyl-N(1)-(5-phospho-beta-D-ribosyl)glycinamide + ADP + phosphate + H(+)</text>
        <dbReference type="Rhea" id="RHEA:24829"/>
        <dbReference type="ChEBI" id="CHEBI:15378"/>
        <dbReference type="ChEBI" id="CHEBI:15740"/>
        <dbReference type="ChEBI" id="CHEBI:30616"/>
        <dbReference type="ChEBI" id="CHEBI:43474"/>
        <dbReference type="ChEBI" id="CHEBI:143788"/>
        <dbReference type="ChEBI" id="CHEBI:147286"/>
        <dbReference type="ChEBI" id="CHEBI:456216"/>
        <dbReference type="EC" id="6.3.1.21"/>
    </reaction>
</comment>
<evidence type="ECO:0000256" key="2">
    <source>
        <dbReference type="ARBA" id="ARBA00022598"/>
    </source>
</evidence>
<feature type="binding site" evidence="8">
    <location>
        <position position="112"/>
    </location>
    <ligand>
        <name>ATP</name>
        <dbReference type="ChEBI" id="CHEBI:30616"/>
    </ligand>
</feature>
<dbReference type="EMBL" id="JAGGMV010000003">
    <property type="protein sequence ID" value="MBP2201782.1"/>
    <property type="molecule type" value="Genomic_DNA"/>
</dbReference>
<evidence type="ECO:0000256" key="5">
    <source>
        <dbReference type="ARBA" id="ARBA00022755"/>
    </source>
</evidence>